<name>A0A5M3TDQ8_LIMPL</name>
<organism evidence="1 2">
    <name type="scientific">Limnospira platensis NIES-46</name>
    <dbReference type="NCBI Taxonomy" id="1236695"/>
    <lineage>
        <taxon>Bacteria</taxon>
        <taxon>Bacillati</taxon>
        <taxon>Cyanobacteriota</taxon>
        <taxon>Cyanophyceae</taxon>
        <taxon>Oscillatoriophycideae</taxon>
        <taxon>Oscillatoriales</taxon>
        <taxon>Sirenicapillariaceae</taxon>
        <taxon>Limnospira</taxon>
    </lineage>
</organism>
<protein>
    <recommendedName>
        <fullName evidence="3">Fluorescence recovery protein</fullName>
    </recommendedName>
</protein>
<dbReference type="Pfam" id="PF18032">
    <property type="entry name" value="FRP"/>
    <property type="match status" value="1"/>
</dbReference>
<dbReference type="Gene3D" id="6.10.140.1840">
    <property type="match status" value="1"/>
</dbReference>
<sequence>MSEINWSEQDKNAAVDALHNAYEREVKILIDEVKQKAFNLTEIDEVWKLHDFLSARRHEIDGKYDYRDAASVFVLATLVKQGWLSLEELQVLGQDKLAKISALTRL</sequence>
<dbReference type="InterPro" id="IPR053747">
    <property type="entry name" value="Fluoresc_Recovery_Reg"/>
</dbReference>
<keyword evidence="2" id="KW-1185">Reference proteome</keyword>
<proteinExistence type="predicted"/>
<evidence type="ECO:0000313" key="1">
    <source>
        <dbReference type="EMBL" id="GCE96066.1"/>
    </source>
</evidence>
<reference evidence="1 2" key="1">
    <citation type="journal article" date="2019" name="J Genomics">
        <title>The Draft Genome of a Hydrogen-producing Cyanobacterium, Arthrospira platensis NIES-46.</title>
        <authorList>
            <person name="Suzuki S."/>
            <person name="Yamaguchi H."/>
            <person name="Kawachi M."/>
        </authorList>
    </citation>
    <scope>NUCLEOTIDE SEQUENCE [LARGE SCALE GENOMIC DNA]</scope>
    <source>
        <strain evidence="1 2">NIES-46</strain>
    </source>
</reference>
<comment type="caution">
    <text evidence="1">The sequence shown here is derived from an EMBL/GenBank/DDBJ whole genome shotgun (WGS) entry which is preliminary data.</text>
</comment>
<evidence type="ECO:0008006" key="3">
    <source>
        <dbReference type="Google" id="ProtNLM"/>
    </source>
</evidence>
<gene>
    <name evidence="1" type="ORF">NIES46_41330</name>
</gene>
<accession>A0A5M3TDQ8</accession>
<dbReference type="GeneID" id="301684906"/>
<dbReference type="Proteomes" id="UP000326169">
    <property type="component" value="Unassembled WGS sequence"/>
</dbReference>
<evidence type="ECO:0000313" key="2">
    <source>
        <dbReference type="Proteomes" id="UP000326169"/>
    </source>
</evidence>
<dbReference type="InterPro" id="IPR041601">
    <property type="entry name" value="FRP"/>
</dbReference>
<dbReference type="RefSeq" id="WP_006620270.1">
    <property type="nucleotide sequence ID" value="NZ_BIMW01000171.1"/>
</dbReference>
<dbReference type="EMBL" id="BIMW01000171">
    <property type="protein sequence ID" value="GCE96066.1"/>
    <property type="molecule type" value="Genomic_DNA"/>
</dbReference>